<keyword evidence="2" id="KW-1185">Reference proteome</keyword>
<dbReference type="AlphaFoldDB" id="A0A4V2G7F8"/>
<dbReference type="EMBL" id="SHKY01000001">
    <property type="protein sequence ID" value="RZU52396.1"/>
    <property type="molecule type" value="Genomic_DNA"/>
</dbReference>
<name>A0A4V2G7F8_9ACTN</name>
<organism evidence="1 2">
    <name type="scientific">Krasilnikovia cinnamomea</name>
    <dbReference type="NCBI Taxonomy" id="349313"/>
    <lineage>
        <taxon>Bacteria</taxon>
        <taxon>Bacillati</taxon>
        <taxon>Actinomycetota</taxon>
        <taxon>Actinomycetes</taxon>
        <taxon>Micromonosporales</taxon>
        <taxon>Micromonosporaceae</taxon>
        <taxon>Krasilnikovia</taxon>
    </lineage>
</organism>
<evidence type="ECO:0000313" key="1">
    <source>
        <dbReference type="EMBL" id="RZU52396.1"/>
    </source>
</evidence>
<reference evidence="1 2" key="1">
    <citation type="submission" date="2019-02" db="EMBL/GenBank/DDBJ databases">
        <title>Sequencing the genomes of 1000 actinobacteria strains.</title>
        <authorList>
            <person name="Klenk H.-P."/>
        </authorList>
    </citation>
    <scope>NUCLEOTIDE SEQUENCE [LARGE SCALE GENOMIC DNA]</scope>
    <source>
        <strain evidence="1 2">DSM 45162</strain>
    </source>
</reference>
<comment type="caution">
    <text evidence="1">The sequence shown here is derived from an EMBL/GenBank/DDBJ whole genome shotgun (WGS) entry which is preliminary data.</text>
</comment>
<proteinExistence type="predicted"/>
<sequence>MVAAEIADCLGVSRQRVAVQVERSDFPMPIARLSVGRMWRTSDVRQWAASRSHRVHEDERE</sequence>
<accession>A0A4V2G7F8</accession>
<dbReference type="Proteomes" id="UP000292564">
    <property type="component" value="Unassembled WGS sequence"/>
</dbReference>
<dbReference type="OrthoDB" id="3400183at2"/>
<evidence type="ECO:0008006" key="3">
    <source>
        <dbReference type="Google" id="ProtNLM"/>
    </source>
</evidence>
<protein>
    <recommendedName>
        <fullName evidence="3">AlpA family transcriptional regulator</fullName>
    </recommendedName>
</protein>
<gene>
    <name evidence="1" type="ORF">EV385_4254</name>
</gene>
<evidence type="ECO:0000313" key="2">
    <source>
        <dbReference type="Proteomes" id="UP000292564"/>
    </source>
</evidence>